<gene>
    <name evidence="2" type="ORF">KIL84_012143</name>
</gene>
<dbReference type="AlphaFoldDB" id="A0A9D4B2Y3"/>
<proteinExistence type="predicted"/>
<comment type="caution">
    <text evidence="2">The sequence shown here is derived from an EMBL/GenBank/DDBJ whole genome shotgun (WGS) entry which is preliminary data.</text>
</comment>
<organism evidence="2 3">
    <name type="scientific">Mauremys mutica</name>
    <name type="common">yellowpond turtle</name>
    <dbReference type="NCBI Taxonomy" id="74926"/>
    <lineage>
        <taxon>Eukaryota</taxon>
        <taxon>Metazoa</taxon>
        <taxon>Chordata</taxon>
        <taxon>Craniata</taxon>
        <taxon>Vertebrata</taxon>
        <taxon>Euteleostomi</taxon>
        <taxon>Archelosauria</taxon>
        <taxon>Testudinata</taxon>
        <taxon>Testudines</taxon>
        <taxon>Cryptodira</taxon>
        <taxon>Durocryptodira</taxon>
        <taxon>Testudinoidea</taxon>
        <taxon>Geoemydidae</taxon>
        <taxon>Geoemydinae</taxon>
        <taxon>Mauremys</taxon>
    </lineage>
</organism>
<evidence type="ECO:0000313" key="3">
    <source>
        <dbReference type="Proteomes" id="UP000827986"/>
    </source>
</evidence>
<accession>A0A9D4B2Y3</accession>
<dbReference type="Proteomes" id="UP000827986">
    <property type="component" value="Unassembled WGS sequence"/>
</dbReference>
<feature type="compositionally biased region" description="Polar residues" evidence="1">
    <location>
        <begin position="81"/>
        <end position="99"/>
    </location>
</feature>
<protein>
    <submittedName>
        <fullName evidence="2">Uncharacterized protein</fullName>
    </submittedName>
</protein>
<reference evidence="2" key="1">
    <citation type="submission" date="2021-09" db="EMBL/GenBank/DDBJ databases">
        <title>The genome of Mauremys mutica provides insights into the evolution of semi-aquatic lifestyle.</title>
        <authorList>
            <person name="Gong S."/>
            <person name="Gao Y."/>
        </authorList>
    </citation>
    <scope>NUCLEOTIDE SEQUENCE</scope>
    <source>
        <strain evidence="2">MM-2020</strain>
        <tissue evidence="2">Muscle</tissue>
    </source>
</reference>
<evidence type="ECO:0000256" key="1">
    <source>
        <dbReference type="SAM" id="MobiDB-lite"/>
    </source>
</evidence>
<dbReference type="EMBL" id="JAHDVG010000474">
    <property type="protein sequence ID" value="KAH1178441.1"/>
    <property type="molecule type" value="Genomic_DNA"/>
</dbReference>
<keyword evidence="3" id="KW-1185">Reference proteome</keyword>
<sequence length="99" mass="10230">MILPQDGHGQGGLWGDQEFAASLDKCTVGKGRLGLCGPAGCIGSDCRRLANEESHGQGEEMALGQGAHSLEGSRHADATGVQDSMPQGQETPNHLHNGP</sequence>
<feature type="region of interest" description="Disordered" evidence="1">
    <location>
        <begin position="51"/>
        <end position="99"/>
    </location>
</feature>
<name>A0A9D4B2Y3_9SAUR</name>
<evidence type="ECO:0000313" key="2">
    <source>
        <dbReference type="EMBL" id="KAH1178441.1"/>
    </source>
</evidence>